<evidence type="ECO:0000313" key="2">
    <source>
        <dbReference type="EMBL" id="AGA89181.1"/>
    </source>
</evidence>
<feature type="domain" description="DUF6602" evidence="1">
    <location>
        <begin position="23"/>
        <end position="125"/>
    </location>
</feature>
<dbReference type="STRING" id="765912.Thimo_0311"/>
<proteinExistence type="predicted"/>
<accession>L0GT48</accession>
<sequence>MNSLSRLFASLHEDLERQLSITRESLRHPSAKGDESESIWLALLQNYLPTRYRAERAQVVDSEGRFSDQIDVVVFDRQYSPFIFQLGNQRFVPAESVYAVFEAKQSIGPREITYAKKKICSVRALFRTSLPIPHAGGEYEPKPLTPIIGGVLSLESNWNPPLGEPLRKALETNDPMSRIDIGCIASRGLFHSRDGAQTFEFHVGCKTAARFLLRLISELQRIGTVQMIDIMAYERWLVDDR</sequence>
<dbReference type="CDD" id="cd21411">
    <property type="entry name" value="NucC"/>
    <property type="match status" value="1"/>
</dbReference>
<keyword evidence="3" id="KW-1185">Reference proteome</keyword>
<dbReference type="Pfam" id="PF20247">
    <property type="entry name" value="DUF6602"/>
    <property type="match status" value="1"/>
</dbReference>
<organism evidence="2 3">
    <name type="scientific">Thioflavicoccus mobilis 8321</name>
    <dbReference type="NCBI Taxonomy" id="765912"/>
    <lineage>
        <taxon>Bacteria</taxon>
        <taxon>Pseudomonadati</taxon>
        <taxon>Pseudomonadota</taxon>
        <taxon>Gammaproteobacteria</taxon>
        <taxon>Chromatiales</taxon>
        <taxon>Chromatiaceae</taxon>
        <taxon>Thioflavicoccus</taxon>
    </lineage>
</organism>
<dbReference type="InterPro" id="IPR046537">
    <property type="entry name" value="DUF6602"/>
</dbReference>
<dbReference type="OrthoDB" id="3765434at2"/>
<dbReference type="AlphaFoldDB" id="L0GT48"/>
<reference evidence="2 3" key="1">
    <citation type="submission" date="2011-09" db="EMBL/GenBank/DDBJ databases">
        <title>Complete sequence of chromosome of Thioflavicoccus mobilis 8321.</title>
        <authorList>
            <consortium name="US DOE Joint Genome Institute"/>
            <person name="Lucas S."/>
            <person name="Han J."/>
            <person name="Lapidus A."/>
            <person name="Cheng J.-F."/>
            <person name="Goodwin L."/>
            <person name="Pitluck S."/>
            <person name="Peters L."/>
            <person name="Ovchinnikova G."/>
            <person name="Lu M."/>
            <person name="Detter J.C."/>
            <person name="Han C."/>
            <person name="Tapia R."/>
            <person name="Land M."/>
            <person name="Hauser L."/>
            <person name="Kyrpides N."/>
            <person name="Ivanova N."/>
            <person name="Pagani I."/>
            <person name="Vogl K."/>
            <person name="Liu Z."/>
            <person name="Imhoff J."/>
            <person name="Thiel V."/>
            <person name="Frigaard N.-U."/>
            <person name="Bryant D."/>
            <person name="Woyke T."/>
        </authorList>
    </citation>
    <scope>NUCLEOTIDE SEQUENCE [LARGE SCALE GENOMIC DNA]</scope>
    <source>
        <strain evidence="2 3">8321</strain>
    </source>
</reference>
<dbReference type="EMBL" id="CP003051">
    <property type="protein sequence ID" value="AGA89181.1"/>
    <property type="molecule type" value="Genomic_DNA"/>
</dbReference>
<dbReference type="HOGENOM" id="CLU_078737_0_0_6"/>
<name>L0GT48_9GAMM</name>
<evidence type="ECO:0000313" key="3">
    <source>
        <dbReference type="Proteomes" id="UP000010816"/>
    </source>
</evidence>
<protein>
    <recommendedName>
        <fullName evidence="1">DUF6602 domain-containing protein</fullName>
    </recommendedName>
</protein>
<dbReference type="eggNOG" id="ENOG502Z7SP">
    <property type="taxonomic scope" value="Bacteria"/>
</dbReference>
<dbReference type="KEGG" id="tmb:Thimo_0311"/>
<dbReference type="Proteomes" id="UP000010816">
    <property type="component" value="Chromosome"/>
</dbReference>
<evidence type="ECO:0000259" key="1">
    <source>
        <dbReference type="Pfam" id="PF20247"/>
    </source>
</evidence>
<gene>
    <name evidence="2" type="ORF">Thimo_0311</name>
</gene>